<dbReference type="InterPro" id="IPR009061">
    <property type="entry name" value="DNA-bd_dom_put_sf"/>
</dbReference>
<evidence type="ECO:0000313" key="3">
    <source>
        <dbReference type="EMBL" id="NUW36355.1"/>
    </source>
</evidence>
<dbReference type="GO" id="GO:0003700">
    <property type="term" value="F:DNA-binding transcription factor activity"/>
    <property type="evidence" value="ECO:0007669"/>
    <property type="project" value="InterPro"/>
</dbReference>
<dbReference type="PROSITE" id="PS50937">
    <property type="entry name" value="HTH_MERR_2"/>
    <property type="match status" value="1"/>
</dbReference>
<feature type="domain" description="HTH merR-type" evidence="2">
    <location>
        <begin position="1"/>
        <end position="70"/>
    </location>
</feature>
<dbReference type="PRINTS" id="PR00040">
    <property type="entry name" value="HTHMERR"/>
</dbReference>
<dbReference type="EMBL" id="JABWGN010000015">
    <property type="protein sequence ID" value="NUW36355.1"/>
    <property type="molecule type" value="Genomic_DNA"/>
</dbReference>
<reference evidence="3 4" key="1">
    <citation type="submission" date="2020-06" db="EMBL/GenBank/DDBJ databases">
        <title>Nonomuraea sp. SMC257, a novel actinomycete isolated from soil.</title>
        <authorList>
            <person name="Chanama M."/>
        </authorList>
    </citation>
    <scope>NUCLEOTIDE SEQUENCE [LARGE SCALE GENOMIC DNA]</scope>
    <source>
        <strain evidence="3 4">SMC257</strain>
    </source>
</reference>
<dbReference type="Gene3D" id="1.10.1660.10">
    <property type="match status" value="1"/>
</dbReference>
<name>A0A7Y6IEX4_9ACTN</name>
<gene>
    <name evidence="3" type="ORF">HTZ77_33840</name>
</gene>
<keyword evidence="4" id="KW-1185">Reference proteome</keyword>
<dbReference type="InterPro" id="IPR047057">
    <property type="entry name" value="MerR_fam"/>
</dbReference>
<accession>A0A7Y6IEX4</accession>
<dbReference type="PANTHER" id="PTHR30204">
    <property type="entry name" value="REDOX-CYCLING DRUG-SENSING TRANSCRIPTIONAL ACTIVATOR SOXR"/>
    <property type="match status" value="1"/>
</dbReference>
<sequence>MLTIGQLAAHAGVTVRAVRHYHHCGLLAEPERDSSGYRRYDAAAVVDLIRIRTMADAGVPLARIDELLHAGQEEFAEAVAAIDDDLRARIRDLIRQRRRMAELVGGERLFLPAEVVAVLERLRSLGVSERTVRVERDMWIMMAAQSPELLPELVAVKNASFDDAELMRLYVACDEAFDWDPRDPRLARLAADMKAWAARRQEHEDVGPGTRALLDSHLTASSPAWERLMSLVAAP</sequence>
<dbReference type="PANTHER" id="PTHR30204:SF93">
    <property type="entry name" value="HTH MERR-TYPE DOMAIN-CONTAINING PROTEIN"/>
    <property type="match status" value="1"/>
</dbReference>
<evidence type="ECO:0000313" key="4">
    <source>
        <dbReference type="Proteomes" id="UP000586042"/>
    </source>
</evidence>
<keyword evidence="1" id="KW-0238">DNA-binding</keyword>
<proteinExistence type="predicted"/>
<evidence type="ECO:0000259" key="2">
    <source>
        <dbReference type="PROSITE" id="PS50937"/>
    </source>
</evidence>
<dbReference type="SMART" id="SM00422">
    <property type="entry name" value="HTH_MERR"/>
    <property type="match status" value="1"/>
</dbReference>
<organism evidence="3 4">
    <name type="scientific">Nonomuraea montanisoli</name>
    <dbReference type="NCBI Taxonomy" id="2741721"/>
    <lineage>
        <taxon>Bacteria</taxon>
        <taxon>Bacillati</taxon>
        <taxon>Actinomycetota</taxon>
        <taxon>Actinomycetes</taxon>
        <taxon>Streptosporangiales</taxon>
        <taxon>Streptosporangiaceae</taxon>
        <taxon>Nonomuraea</taxon>
    </lineage>
</organism>
<dbReference type="SUPFAM" id="SSF46955">
    <property type="entry name" value="Putative DNA-binding domain"/>
    <property type="match status" value="1"/>
</dbReference>
<dbReference type="AlphaFoldDB" id="A0A7Y6IEX4"/>
<dbReference type="Pfam" id="PF13411">
    <property type="entry name" value="MerR_1"/>
    <property type="match status" value="1"/>
</dbReference>
<dbReference type="RefSeq" id="WP_175593811.1">
    <property type="nucleotide sequence ID" value="NZ_JABWGN010000015.1"/>
</dbReference>
<dbReference type="InterPro" id="IPR000551">
    <property type="entry name" value="MerR-type_HTH_dom"/>
</dbReference>
<comment type="caution">
    <text evidence="3">The sequence shown here is derived from an EMBL/GenBank/DDBJ whole genome shotgun (WGS) entry which is preliminary data.</text>
</comment>
<protein>
    <submittedName>
        <fullName evidence="3">MerR family transcriptional regulator</fullName>
    </submittedName>
</protein>
<dbReference type="CDD" id="cd00592">
    <property type="entry name" value="HTH_MerR-like"/>
    <property type="match status" value="1"/>
</dbReference>
<dbReference type="Proteomes" id="UP000586042">
    <property type="component" value="Unassembled WGS sequence"/>
</dbReference>
<evidence type="ECO:0000256" key="1">
    <source>
        <dbReference type="ARBA" id="ARBA00023125"/>
    </source>
</evidence>
<dbReference type="GO" id="GO:0003677">
    <property type="term" value="F:DNA binding"/>
    <property type="evidence" value="ECO:0007669"/>
    <property type="project" value="UniProtKB-KW"/>
</dbReference>